<dbReference type="KEGG" id="lgi:LOTGIDRAFT_173017"/>
<keyword evidence="2" id="KW-0812">Transmembrane</keyword>
<dbReference type="Proteomes" id="UP000030746">
    <property type="component" value="Unassembled WGS sequence"/>
</dbReference>
<dbReference type="EMBL" id="KB200639">
    <property type="protein sequence ID" value="ESP00916.1"/>
    <property type="molecule type" value="Genomic_DNA"/>
</dbReference>
<organism evidence="4 5">
    <name type="scientific">Lottia gigantea</name>
    <name type="common">Giant owl limpet</name>
    <dbReference type="NCBI Taxonomy" id="225164"/>
    <lineage>
        <taxon>Eukaryota</taxon>
        <taxon>Metazoa</taxon>
        <taxon>Spiralia</taxon>
        <taxon>Lophotrochozoa</taxon>
        <taxon>Mollusca</taxon>
        <taxon>Gastropoda</taxon>
        <taxon>Patellogastropoda</taxon>
        <taxon>Lottioidea</taxon>
        <taxon>Lottiidae</taxon>
        <taxon>Lottia</taxon>
    </lineage>
</organism>
<dbReference type="AlphaFoldDB" id="V4B0W9"/>
<protein>
    <submittedName>
        <fullName evidence="4">Uncharacterized protein</fullName>
    </submittedName>
</protein>
<evidence type="ECO:0000313" key="5">
    <source>
        <dbReference type="Proteomes" id="UP000030746"/>
    </source>
</evidence>
<evidence type="ECO:0000256" key="1">
    <source>
        <dbReference type="SAM" id="MobiDB-lite"/>
    </source>
</evidence>
<feature type="region of interest" description="Disordered" evidence="1">
    <location>
        <begin position="162"/>
        <end position="183"/>
    </location>
</feature>
<gene>
    <name evidence="4" type="ORF">LOTGIDRAFT_173017</name>
</gene>
<keyword evidence="3" id="KW-0732">Signal</keyword>
<proteinExistence type="predicted"/>
<name>V4B0W9_LOTGI</name>
<evidence type="ECO:0000313" key="4">
    <source>
        <dbReference type="EMBL" id="ESP00916.1"/>
    </source>
</evidence>
<evidence type="ECO:0000256" key="2">
    <source>
        <dbReference type="SAM" id="Phobius"/>
    </source>
</evidence>
<dbReference type="GeneID" id="20242263"/>
<keyword evidence="5" id="KW-1185">Reference proteome</keyword>
<feature type="transmembrane region" description="Helical" evidence="2">
    <location>
        <begin position="51"/>
        <end position="68"/>
    </location>
</feature>
<evidence type="ECO:0000256" key="3">
    <source>
        <dbReference type="SAM" id="SignalP"/>
    </source>
</evidence>
<dbReference type="OrthoDB" id="6159635at2759"/>
<dbReference type="RefSeq" id="XP_009048452.1">
    <property type="nucleotide sequence ID" value="XM_009050204.1"/>
</dbReference>
<dbReference type="CTD" id="20242263"/>
<reference evidence="4 5" key="1">
    <citation type="journal article" date="2013" name="Nature">
        <title>Insights into bilaterian evolution from three spiralian genomes.</title>
        <authorList>
            <person name="Simakov O."/>
            <person name="Marletaz F."/>
            <person name="Cho S.J."/>
            <person name="Edsinger-Gonzales E."/>
            <person name="Havlak P."/>
            <person name="Hellsten U."/>
            <person name="Kuo D.H."/>
            <person name="Larsson T."/>
            <person name="Lv J."/>
            <person name="Arendt D."/>
            <person name="Savage R."/>
            <person name="Osoegawa K."/>
            <person name="de Jong P."/>
            <person name="Grimwood J."/>
            <person name="Chapman J.A."/>
            <person name="Shapiro H."/>
            <person name="Aerts A."/>
            <person name="Otillar R.P."/>
            <person name="Terry A.Y."/>
            <person name="Boore J.L."/>
            <person name="Grigoriev I.V."/>
            <person name="Lindberg D.R."/>
            <person name="Seaver E.C."/>
            <person name="Weisblat D.A."/>
            <person name="Putnam N.H."/>
            <person name="Rokhsar D.S."/>
        </authorList>
    </citation>
    <scope>NUCLEOTIDE SEQUENCE [LARGE SCALE GENOMIC DNA]</scope>
</reference>
<accession>V4B0W9</accession>
<feature type="chain" id="PRO_5004716509" evidence="3">
    <location>
        <begin position="17"/>
        <end position="183"/>
    </location>
</feature>
<dbReference type="HOGENOM" id="CLU_1476761_0_0_1"/>
<keyword evidence="2" id="KW-1133">Transmembrane helix</keyword>
<keyword evidence="2" id="KW-0472">Membrane</keyword>
<feature type="signal peptide" evidence="3">
    <location>
        <begin position="1"/>
        <end position="16"/>
    </location>
</feature>
<sequence length="183" mass="20547">MSSLLIFHCAGTLVWGGNSNEFTPCHSSTGSNLLNNISLNIIGDHHGMIRTWLSFTLYCVLFVIVTSSRQKRISDWLKSSLPVVDDGAWYKESNFNHQLVSQILRDILAERNLESDAIDEVIGQFRHKLDDSRVPQKKSSWKYSSIPIQTRFAAFGQKLVPGRTGSGGDHGPTMLRYGRSARH</sequence>